<sequence>MSRLSRFRACPLCEAICGLEFQYEDERLVAIRGDAADPFSQGHICPKGNAILDLEADPDRVRKPLRRRGTEFEEISWDEAFAFAGERLAAIQHENGANSVAAYLGNPNAHHFGSIAYAPAFLRALKSRNIFSASSVDQWPHQVVMWSMYGHQFLLPIPDIDHCDYMLMLGANPMASMGSLMTAPGIAKRLKALCARGKLVVIDPRRNETAEIASEHIFIRPGSDALLLIALLQTLQRIGPARLDHYAGKLKDFDIALASIAHFDSELIAVRTGIGTAQVERIAADLYAAPRAAVYGRMGLSTQMFGTLAQWLLQLIAIYTGNLDQPGGIVPNDAIISLTGPGTARGHHGAWRSRVRGLAEFAGELPVSALAEEILTPGEGQVRALITSAGNPVLSTPNGRALEGALESLDFMLSIDVYINETTRHADLILPPVSSLTQHHYDLIFNAFAVRRVTRLNTPLRAQAEHERGDWEIFNALGAAYCEAANKPWTSLPSPEQMIAAGLKHGGSDITIDDLKAAPHGIDLGPLQPNLLTRLQTESGLIECAPSLLLEDLARLASDAFAPAPGDSLQLIGRRDIRSNNSWMHNAPRLIKGKPRHQLLMHPDDLAARGIVDGVDVRVRSAIGSITVAVKSCDDLMRGVASLPHGFDHRRAGTRLTSAATLDGASYNDISDPAALDAPSGNAALNGLIVWVEAAATPLKSMPALATQ</sequence>
<evidence type="ECO:0000256" key="2">
    <source>
        <dbReference type="ARBA" id="ARBA00022723"/>
    </source>
</evidence>
<dbReference type="GO" id="GO:0051539">
    <property type="term" value="F:4 iron, 4 sulfur cluster binding"/>
    <property type="evidence" value="ECO:0007669"/>
    <property type="project" value="UniProtKB-KW"/>
</dbReference>
<protein>
    <submittedName>
        <fullName evidence="7">Molybdopterin oxidoreductase family protein</fullName>
    </submittedName>
</protein>
<dbReference type="PANTHER" id="PTHR43105">
    <property type="entry name" value="RESPIRATORY NITRATE REDUCTASE"/>
    <property type="match status" value="1"/>
</dbReference>
<dbReference type="Pfam" id="PF04879">
    <property type="entry name" value="Molybdop_Fe4S4"/>
    <property type="match status" value="1"/>
</dbReference>
<name>A0A411HJ48_9GAMM</name>
<dbReference type="InterPro" id="IPR006656">
    <property type="entry name" value="Mopterin_OxRdtase"/>
</dbReference>
<dbReference type="Pfam" id="PF01568">
    <property type="entry name" value="Molydop_binding"/>
    <property type="match status" value="1"/>
</dbReference>
<keyword evidence="1" id="KW-0004">4Fe-4S</keyword>
<evidence type="ECO:0000313" key="7">
    <source>
        <dbReference type="EMBL" id="QBB70552.1"/>
    </source>
</evidence>
<dbReference type="EMBL" id="CP035704">
    <property type="protein sequence ID" value="QBB70552.1"/>
    <property type="molecule type" value="Genomic_DNA"/>
</dbReference>
<keyword evidence="5" id="KW-0411">Iron-sulfur</keyword>
<evidence type="ECO:0000313" key="8">
    <source>
        <dbReference type="Proteomes" id="UP000291562"/>
    </source>
</evidence>
<dbReference type="GO" id="GO:0016020">
    <property type="term" value="C:membrane"/>
    <property type="evidence" value="ECO:0007669"/>
    <property type="project" value="TreeGrafter"/>
</dbReference>
<dbReference type="Proteomes" id="UP000291562">
    <property type="component" value="Chromosome"/>
</dbReference>
<dbReference type="OrthoDB" id="9810782at2"/>
<dbReference type="GO" id="GO:1990204">
    <property type="term" value="C:oxidoreductase complex"/>
    <property type="evidence" value="ECO:0007669"/>
    <property type="project" value="UniProtKB-ARBA"/>
</dbReference>
<dbReference type="GO" id="GO:0045333">
    <property type="term" value="P:cellular respiration"/>
    <property type="evidence" value="ECO:0007669"/>
    <property type="project" value="UniProtKB-ARBA"/>
</dbReference>
<keyword evidence="4" id="KW-0408">Iron</keyword>
<dbReference type="GO" id="GO:0043546">
    <property type="term" value="F:molybdopterin cofactor binding"/>
    <property type="evidence" value="ECO:0007669"/>
    <property type="project" value="InterPro"/>
</dbReference>
<dbReference type="RefSeq" id="WP_129832810.1">
    <property type="nucleotide sequence ID" value="NZ_CP035704.1"/>
</dbReference>
<dbReference type="SUPFAM" id="SSF53706">
    <property type="entry name" value="Formate dehydrogenase/DMSO reductase, domains 1-3"/>
    <property type="match status" value="1"/>
</dbReference>
<dbReference type="SMART" id="SM00926">
    <property type="entry name" value="Molybdop_Fe4S4"/>
    <property type="match status" value="1"/>
</dbReference>
<dbReference type="Gene3D" id="2.40.40.20">
    <property type="match status" value="1"/>
</dbReference>
<dbReference type="PROSITE" id="PS51669">
    <property type="entry name" value="4FE4S_MOW_BIS_MGD"/>
    <property type="match status" value="1"/>
</dbReference>
<organism evidence="7 8">
    <name type="scientific">Pseudolysobacter antarcticus</name>
    <dbReference type="NCBI Taxonomy" id="2511995"/>
    <lineage>
        <taxon>Bacteria</taxon>
        <taxon>Pseudomonadati</taxon>
        <taxon>Pseudomonadota</taxon>
        <taxon>Gammaproteobacteria</taxon>
        <taxon>Lysobacterales</taxon>
        <taxon>Rhodanobacteraceae</taxon>
        <taxon>Pseudolysobacter</taxon>
    </lineage>
</organism>
<keyword evidence="2" id="KW-0479">Metal-binding</keyword>
<evidence type="ECO:0000256" key="1">
    <source>
        <dbReference type="ARBA" id="ARBA00022485"/>
    </source>
</evidence>
<dbReference type="GO" id="GO:0046872">
    <property type="term" value="F:metal ion binding"/>
    <property type="evidence" value="ECO:0007669"/>
    <property type="project" value="UniProtKB-KW"/>
</dbReference>
<dbReference type="SUPFAM" id="SSF50692">
    <property type="entry name" value="ADC-like"/>
    <property type="match status" value="1"/>
</dbReference>
<dbReference type="PANTHER" id="PTHR43105:SF9">
    <property type="entry name" value="NADPH-FE(3+) OXIDOREDUCTASE SUBUNIT ALPHA"/>
    <property type="match status" value="1"/>
</dbReference>
<dbReference type="GO" id="GO:0016491">
    <property type="term" value="F:oxidoreductase activity"/>
    <property type="evidence" value="ECO:0007669"/>
    <property type="project" value="UniProtKB-KW"/>
</dbReference>
<dbReference type="Gene3D" id="3.40.50.740">
    <property type="match status" value="1"/>
</dbReference>
<reference evidence="7 8" key="1">
    <citation type="submission" date="2019-01" db="EMBL/GenBank/DDBJ databases">
        <title>Pseudolysobacter antarctica gen. nov., sp. nov., isolated from Fildes Peninsula, Antarctica.</title>
        <authorList>
            <person name="Wei Z."/>
            <person name="Peng F."/>
        </authorList>
    </citation>
    <scope>NUCLEOTIDE SEQUENCE [LARGE SCALE GENOMIC DNA]</scope>
    <source>
        <strain evidence="7 8">AQ6-296</strain>
    </source>
</reference>
<dbReference type="Pfam" id="PF00384">
    <property type="entry name" value="Molybdopterin"/>
    <property type="match status" value="1"/>
</dbReference>
<dbReference type="InterPro" id="IPR009010">
    <property type="entry name" value="Asp_de-COase-like_dom_sf"/>
</dbReference>
<evidence type="ECO:0000256" key="4">
    <source>
        <dbReference type="ARBA" id="ARBA00023004"/>
    </source>
</evidence>
<dbReference type="Gene3D" id="3.40.228.10">
    <property type="entry name" value="Dimethylsulfoxide Reductase, domain 2"/>
    <property type="match status" value="1"/>
</dbReference>
<gene>
    <name evidence="7" type="ORF">ELE36_09350</name>
</gene>
<dbReference type="InterPro" id="IPR006963">
    <property type="entry name" value="Mopterin_OxRdtase_4Fe-4S_dom"/>
</dbReference>
<dbReference type="InterPro" id="IPR006657">
    <property type="entry name" value="MoPterin_dinucl-bd_dom"/>
</dbReference>
<proteinExistence type="predicted"/>
<feature type="domain" description="4Fe-4S Mo/W bis-MGD-type" evidence="6">
    <location>
        <begin position="3"/>
        <end position="59"/>
    </location>
</feature>
<keyword evidence="3" id="KW-0560">Oxidoreductase</keyword>
<dbReference type="KEGG" id="xbc:ELE36_09350"/>
<evidence type="ECO:0000256" key="5">
    <source>
        <dbReference type="ARBA" id="ARBA00023014"/>
    </source>
</evidence>
<dbReference type="Gene3D" id="2.20.25.90">
    <property type="entry name" value="ADC-like domains"/>
    <property type="match status" value="1"/>
</dbReference>
<dbReference type="InterPro" id="IPR050123">
    <property type="entry name" value="Prok_molybdopt-oxidoreductase"/>
</dbReference>
<evidence type="ECO:0000256" key="3">
    <source>
        <dbReference type="ARBA" id="ARBA00023002"/>
    </source>
</evidence>
<dbReference type="AlphaFoldDB" id="A0A411HJ48"/>
<keyword evidence="8" id="KW-1185">Reference proteome</keyword>
<accession>A0A411HJ48</accession>
<evidence type="ECO:0000259" key="6">
    <source>
        <dbReference type="PROSITE" id="PS51669"/>
    </source>
</evidence>